<proteinExistence type="predicted"/>
<dbReference type="AlphaFoldDB" id="A0A699KUD5"/>
<reference evidence="3" key="1">
    <citation type="journal article" date="2019" name="Sci. Rep.">
        <title>Draft genome of Tanacetum cinerariifolium, the natural source of mosquito coil.</title>
        <authorList>
            <person name="Yamashiro T."/>
            <person name="Shiraishi A."/>
            <person name="Satake H."/>
            <person name="Nakayama K."/>
        </authorList>
    </citation>
    <scope>NUCLEOTIDE SEQUENCE</scope>
</reference>
<feature type="non-terminal residue" evidence="3">
    <location>
        <position position="1"/>
    </location>
</feature>
<evidence type="ECO:0000259" key="2">
    <source>
        <dbReference type="Pfam" id="PF22698"/>
    </source>
</evidence>
<dbReference type="PANTHER" id="PTHR32338">
    <property type="entry name" value="N-ACETYL-GAMMA-GLUTAMYL-PHOSPHATE REDUCTASE, CHLOROPLASTIC-RELATED-RELATED"/>
    <property type="match status" value="1"/>
</dbReference>
<dbReference type="SUPFAM" id="SSF55347">
    <property type="entry name" value="Glyceraldehyde-3-phosphate dehydrogenase-like, C-terminal domain"/>
    <property type="match status" value="1"/>
</dbReference>
<organism evidence="3">
    <name type="scientific">Tanacetum cinerariifolium</name>
    <name type="common">Dalmatian daisy</name>
    <name type="synonym">Chrysanthemum cinerariifolium</name>
    <dbReference type="NCBI Taxonomy" id="118510"/>
    <lineage>
        <taxon>Eukaryota</taxon>
        <taxon>Viridiplantae</taxon>
        <taxon>Streptophyta</taxon>
        <taxon>Embryophyta</taxon>
        <taxon>Tracheophyta</taxon>
        <taxon>Spermatophyta</taxon>
        <taxon>Magnoliopsida</taxon>
        <taxon>eudicotyledons</taxon>
        <taxon>Gunneridae</taxon>
        <taxon>Pentapetalae</taxon>
        <taxon>asterids</taxon>
        <taxon>campanulids</taxon>
        <taxon>Asterales</taxon>
        <taxon>Asteraceae</taxon>
        <taxon>Asteroideae</taxon>
        <taxon>Anthemideae</taxon>
        <taxon>Anthemidinae</taxon>
        <taxon>Tanacetum</taxon>
    </lineage>
</organism>
<accession>A0A699KUD5</accession>
<dbReference type="InterPro" id="IPR050085">
    <property type="entry name" value="AGPR"/>
</dbReference>
<dbReference type="InterPro" id="IPR036291">
    <property type="entry name" value="NAD(P)-bd_dom_sf"/>
</dbReference>
<dbReference type="GO" id="GO:0004055">
    <property type="term" value="F:argininosuccinate synthase activity"/>
    <property type="evidence" value="ECO:0007669"/>
    <property type="project" value="InterPro"/>
</dbReference>
<dbReference type="Gene3D" id="3.30.360.10">
    <property type="entry name" value="Dihydrodipicolinate Reductase, domain 2"/>
    <property type="match status" value="1"/>
</dbReference>
<dbReference type="SUPFAM" id="SSF69864">
    <property type="entry name" value="Argininosuccinate synthetase, C-terminal domain"/>
    <property type="match status" value="1"/>
</dbReference>
<protein>
    <recommendedName>
        <fullName evidence="2">N-acetyl-gamma-glutamyl-phosphate reductase dimerisation domain-containing protein</fullName>
    </recommendedName>
</protein>
<name>A0A699KUD5_TANCI</name>
<dbReference type="InterPro" id="IPR024074">
    <property type="entry name" value="AS_cat/multimer_dom_body"/>
</dbReference>
<dbReference type="PANTHER" id="PTHR32338:SF10">
    <property type="entry name" value="N-ACETYL-GAMMA-GLUTAMYL-PHOSPHATE REDUCTASE, CHLOROPLASTIC-RELATED"/>
    <property type="match status" value="1"/>
</dbReference>
<dbReference type="SUPFAM" id="SSF51735">
    <property type="entry name" value="NAD(P)-binding Rossmann-fold domains"/>
    <property type="match status" value="1"/>
</dbReference>
<evidence type="ECO:0000313" key="3">
    <source>
        <dbReference type="EMBL" id="GFB11959.1"/>
    </source>
</evidence>
<feature type="domain" description="N-acetyl-gamma-glutamyl-phosphate reductase dimerisation" evidence="2">
    <location>
        <begin position="281"/>
        <end position="439"/>
    </location>
</feature>
<evidence type="ECO:0000256" key="1">
    <source>
        <dbReference type="SAM" id="MobiDB-lite"/>
    </source>
</evidence>
<comment type="caution">
    <text evidence="3">The sequence shown here is derived from an EMBL/GenBank/DDBJ whole genome shotgun (WGS) entry which is preliminary data.</text>
</comment>
<dbReference type="Pfam" id="PF22698">
    <property type="entry name" value="Semialdhyde_dhC_1"/>
    <property type="match status" value="1"/>
</dbReference>
<dbReference type="EMBL" id="BKCJ010556240">
    <property type="protein sequence ID" value="GFB11959.1"/>
    <property type="molecule type" value="Genomic_DNA"/>
</dbReference>
<feature type="compositionally biased region" description="Basic residues" evidence="1">
    <location>
        <begin position="7"/>
        <end position="28"/>
    </location>
</feature>
<sequence>REDGRRGPHPKTKRPRRGLRHRPRHARGRHDSGHQGPRRLRGSGGAAAHQSAPPAGKAHALALAAAQQRVDCHLERVTGTVFVELRPYHFELLGIESKYDMMQSKVATYGEENNAWDSRDAQSMRFKEETLEEAMARYTGFGKSLFLALESCFPGMLSKIRFFQPQVYQEEDIWACYEDGATQFGIQLDPSCEVIVLWDESDENQIEIGTWWPDENKAATDFIEEFFFGANLPASTKVIDLSNDFRLAADRDVAGRHFVYGLPEANRAQIRTADSIANPGCFASAIQLALLPLAAAGQLHDAVHVSAITGSTGAGRGLVETTGYTWRTGNISTYKTFTHQHLGEIGETLVGLQPGFKQPVRFIPYRGNFTRGIFASVYTTCELLIPEVQKLYSDYYRDAPFTFVSDKEIHLKQVVNTNKCLVHVAKHDDQVLITTALDNLLKGASGQAIQNMNLLFGFEETAGLGIKASFF</sequence>
<feature type="region of interest" description="Disordered" evidence="1">
    <location>
        <begin position="1"/>
        <end position="60"/>
    </location>
</feature>
<dbReference type="InterPro" id="IPR058924">
    <property type="entry name" value="AGPR_dimerisation_dom"/>
</dbReference>
<gene>
    <name evidence="3" type="ORF">Tci_683930</name>
</gene>